<feature type="region of interest" description="Disordered" evidence="1">
    <location>
        <begin position="27"/>
        <end position="93"/>
    </location>
</feature>
<dbReference type="EMBL" id="ML978979">
    <property type="protein sequence ID" value="KAF1926164.1"/>
    <property type="molecule type" value="Genomic_DNA"/>
</dbReference>
<sequence length="93" mass="10139">MTIEEALLEMESLMPTNVGVGRVAHQGESPTFAKTPPKHQLYTNASTTTSNRRVQRGLDTACATSSLTRPQSLSKTRCSSLQRAPNNSTRPTH</sequence>
<proteinExistence type="predicted"/>
<gene>
    <name evidence="2" type="ORF">M421DRAFT_226151</name>
</gene>
<name>A0A6A5RGF7_9PLEO</name>
<organism evidence="2 3">
    <name type="scientific">Didymella exigua CBS 183.55</name>
    <dbReference type="NCBI Taxonomy" id="1150837"/>
    <lineage>
        <taxon>Eukaryota</taxon>
        <taxon>Fungi</taxon>
        <taxon>Dikarya</taxon>
        <taxon>Ascomycota</taxon>
        <taxon>Pezizomycotina</taxon>
        <taxon>Dothideomycetes</taxon>
        <taxon>Pleosporomycetidae</taxon>
        <taxon>Pleosporales</taxon>
        <taxon>Pleosporineae</taxon>
        <taxon>Didymellaceae</taxon>
        <taxon>Didymella</taxon>
    </lineage>
</organism>
<keyword evidence="3" id="KW-1185">Reference proteome</keyword>
<feature type="compositionally biased region" description="Polar residues" evidence="1">
    <location>
        <begin position="41"/>
        <end position="52"/>
    </location>
</feature>
<feature type="compositionally biased region" description="Polar residues" evidence="1">
    <location>
        <begin position="62"/>
        <end position="93"/>
    </location>
</feature>
<protein>
    <submittedName>
        <fullName evidence="2">Uncharacterized protein</fullName>
    </submittedName>
</protein>
<dbReference type="GeneID" id="54346010"/>
<dbReference type="AlphaFoldDB" id="A0A6A5RGF7"/>
<evidence type="ECO:0000256" key="1">
    <source>
        <dbReference type="SAM" id="MobiDB-lite"/>
    </source>
</evidence>
<dbReference type="Proteomes" id="UP000800082">
    <property type="component" value="Unassembled WGS sequence"/>
</dbReference>
<evidence type="ECO:0000313" key="3">
    <source>
        <dbReference type="Proteomes" id="UP000800082"/>
    </source>
</evidence>
<evidence type="ECO:0000313" key="2">
    <source>
        <dbReference type="EMBL" id="KAF1926164.1"/>
    </source>
</evidence>
<reference evidence="2" key="1">
    <citation type="journal article" date="2020" name="Stud. Mycol.">
        <title>101 Dothideomycetes genomes: a test case for predicting lifestyles and emergence of pathogens.</title>
        <authorList>
            <person name="Haridas S."/>
            <person name="Albert R."/>
            <person name="Binder M."/>
            <person name="Bloem J."/>
            <person name="Labutti K."/>
            <person name="Salamov A."/>
            <person name="Andreopoulos B."/>
            <person name="Baker S."/>
            <person name="Barry K."/>
            <person name="Bills G."/>
            <person name="Bluhm B."/>
            <person name="Cannon C."/>
            <person name="Castanera R."/>
            <person name="Culley D."/>
            <person name="Daum C."/>
            <person name="Ezra D."/>
            <person name="Gonzalez J."/>
            <person name="Henrissat B."/>
            <person name="Kuo A."/>
            <person name="Liang C."/>
            <person name="Lipzen A."/>
            <person name="Lutzoni F."/>
            <person name="Magnuson J."/>
            <person name="Mondo S."/>
            <person name="Nolan M."/>
            <person name="Ohm R."/>
            <person name="Pangilinan J."/>
            <person name="Park H.-J."/>
            <person name="Ramirez L."/>
            <person name="Alfaro M."/>
            <person name="Sun H."/>
            <person name="Tritt A."/>
            <person name="Yoshinaga Y."/>
            <person name="Zwiers L.-H."/>
            <person name="Turgeon B."/>
            <person name="Goodwin S."/>
            <person name="Spatafora J."/>
            <person name="Crous P."/>
            <person name="Grigoriev I."/>
        </authorList>
    </citation>
    <scope>NUCLEOTIDE SEQUENCE</scope>
    <source>
        <strain evidence="2">CBS 183.55</strain>
    </source>
</reference>
<dbReference type="RefSeq" id="XP_033446416.1">
    <property type="nucleotide sequence ID" value="XM_033588363.1"/>
</dbReference>
<accession>A0A6A5RGF7</accession>